<dbReference type="GeneID" id="93774251"/>
<reference evidence="2 3" key="1">
    <citation type="submission" date="2019-06" db="EMBL/GenBank/DDBJ databases">
        <title>Sequencing the genomes of 1000 actinobacteria strains.</title>
        <authorList>
            <person name="Klenk H.-P."/>
        </authorList>
    </citation>
    <scope>NUCLEOTIDE SEQUENCE [LARGE SCALE GENOMIC DNA]</scope>
    <source>
        <strain evidence="2 3">DSM 44819</strain>
    </source>
</reference>
<feature type="region of interest" description="Disordered" evidence="1">
    <location>
        <begin position="1"/>
        <end position="20"/>
    </location>
</feature>
<accession>A0A542XTL9</accession>
<name>A0A542XTL9_SALAC</name>
<dbReference type="EMBL" id="VFOL01000001">
    <property type="protein sequence ID" value="TQL39185.1"/>
    <property type="molecule type" value="Genomic_DNA"/>
</dbReference>
<proteinExistence type="predicted"/>
<evidence type="ECO:0000313" key="2">
    <source>
        <dbReference type="EMBL" id="TQL39185.1"/>
    </source>
</evidence>
<comment type="caution">
    <text evidence="2">The sequence shown here is derived from an EMBL/GenBank/DDBJ whole genome shotgun (WGS) entry which is preliminary data.</text>
</comment>
<sequence length="45" mass="4551">MSVAINIGVRAREPEGAGMSERAEPFVTAGSQVGHSVTAEHGVTG</sequence>
<dbReference type="Proteomes" id="UP000315983">
    <property type="component" value="Unassembled WGS sequence"/>
</dbReference>
<organism evidence="2 3">
    <name type="scientific">Salinispora arenicola</name>
    <dbReference type="NCBI Taxonomy" id="168697"/>
    <lineage>
        <taxon>Bacteria</taxon>
        <taxon>Bacillati</taxon>
        <taxon>Actinomycetota</taxon>
        <taxon>Actinomycetes</taxon>
        <taxon>Micromonosporales</taxon>
        <taxon>Micromonosporaceae</taxon>
        <taxon>Salinispora</taxon>
    </lineage>
</organism>
<evidence type="ECO:0000313" key="3">
    <source>
        <dbReference type="Proteomes" id="UP000315983"/>
    </source>
</evidence>
<protein>
    <submittedName>
        <fullName evidence="2">Uncharacterized protein</fullName>
    </submittedName>
</protein>
<dbReference type="RefSeq" id="WP_155246145.1">
    <property type="nucleotide sequence ID" value="NZ_BOQM01000041.1"/>
</dbReference>
<evidence type="ECO:0000256" key="1">
    <source>
        <dbReference type="SAM" id="MobiDB-lite"/>
    </source>
</evidence>
<gene>
    <name evidence="2" type="ORF">FB564_4430</name>
</gene>
<dbReference type="AlphaFoldDB" id="A0A542XTL9"/>